<evidence type="ECO:0000313" key="2">
    <source>
        <dbReference type="Proteomes" id="UP000290283"/>
    </source>
</evidence>
<reference evidence="2" key="1">
    <citation type="submission" date="2019-01" db="EMBL/GenBank/DDBJ databases">
        <title>Cytophagaceae bacterium strain CAR-16.</title>
        <authorList>
            <person name="Chen W.-M."/>
        </authorList>
    </citation>
    <scope>NUCLEOTIDE SEQUENCE [LARGE SCALE GENOMIC DNA]</scope>
    <source>
        <strain evidence="2">LLJ-11</strain>
    </source>
</reference>
<sequence length="249" mass="27326">MARVNGLVKIEGTIEDLTFYKKDGSNYVRRKGGVSKERISNDPNFVRTRENNTEFGHCGSSGKLLRKALGSMVFKAKDGKLSSRLVQVMSRVKNADLTSARGMRRVSEGIASAEGKQHLNGFDFNSRAPFKSVLFAPYDLDTTTGTLSIPDFKPAEHLAFPAGATHVSIQNAVMVLDFETEATEITYSPVVNLPLNLVTSQVSVAPASLPTGTGQTFYVAMLSFYQEINGMQYSLKNEEFNVLTILEIL</sequence>
<accession>A0A4Q1K424</accession>
<gene>
    <name evidence="1" type="ORF">EQG63_07890</name>
</gene>
<protein>
    <submittedName>
        <fullName evidence="1">Uncharacterized protein</fullName>
    </submittedName>
</protein>
<organism evidence="1 2">
    <name type="scientific">Flavobacterium amnicola</name>
    <dbReference type="NCBI Taxonomy" id="2506422"/>
    <lineage>
        <taxon>Bacteria</taxon>
        <taxon>Pseudomonadati</taxon>
        <taxon>Bacteroidota</taxon>
        <taxon>Flavobacteriia</taxon>
        <taxon>Flavobacteriales</taxon>
        <taxon>Flavobacteriaceae</taxon>
        <taxon>Flavobacterium</taxon>
    </lineage>
</organism>
<dbReference type="RefSeq" id="WP_129435810.1">
    <property type="nucleotide sequence ID" value="NZ_SBKO01000002.1"/>
</dbReference>
<dbReference type="EMBL" id="SBKO01000002">
    <property type="protein sequence ID" value="RXR19352.1"/>
    <property type="molecule type" value="Genomic_DNA"/>
</dbReference>
<dbReference type="AlphaFoldDB" id="A0A4Q1K424"/>
<comment type="caution">
    <text evidence="1">The sequence shown here is derived from an EMBL/GenBank/DDBJ whole genome shotgun (WGS) entry which is preliminary data.</text>
</comment>
<dbReference type="OrthoDB" id="645138at2"/>
<dbReference type="Proteomes" id="UP000290283">
    <property type="component" value="Unassembled WGS sequence"/>
</dbReference>
<evidence type="ECO:0000313" key="1">
    <source>
        <dbReference type="EMBL" id="RXR19352.1"/>
    </source>
</evidence>
<name>A0A4Q1K424_9FLAO</name>
<proteinExistence type="predicted"/>
<keyword evidence="2" id="KW-1185">Reference proteome</keyword>